<accession>A0A9X0AAC8</accession>
<dbReference type="EMBL" id="JAPEIS010000015">
    <property type="protein sequence ID" value="KAJ8059136.1"/>
    <property type="molecule type" value="Genomic_DNA"/>
</dbReference>
<sequence>MTMASESNYKRVQLLFPSSQTSRQYHNTPTYIYTAHIQTSTQHLHTNHRLSAPPSHHIYLPTIHTIEQRSAMDKMKSKEVLCKGQPQSQPAKAEPNAERKTEPKANSAASKEETAKTEQKEPASSSKKEMDTCPRCEATAFFGACYSCSYNTGVGL</sequence>
<feature type="region of interest" description="Disordered" evidence="1">
    <location>
        <begin position="69"/>
        <end position="132"/>
    </location>
</feature>
<name>A0A9X0AAC8_9HELO</name>
<gene>
    <name evidence="2" type="ORF">OCU04_012111</name>
</gene>
<feature type="compositionally biased region" description="Basic and acidic residues" evidence="1">
    <location>
        <begin position="69"/>
        <end position="81"/>
    </location>
</feature>
<dbReference type="Proteomes" id="UP001152300">
    <property type="component" value="Unassembled WGS sequence"/>
</dbReference>
<evidence type="ECO:0000313" key="2">
    <source>
        <dbReference type="EMBL" id="KAJ8059136.1"/>
    </source>
</evidence>
<protein>
    <submittedName>
        <fullName evidence="2">Uncharacterized protein</fullName>
    </submittedName>
</protein>
<comment type="caution">
    <text evidence="2">The sequence shown here is derived from an EMBL/GenBank/DDBJ whole genome shotgun (WGS) entry which is preliminary data.</text>
</comment>
<reference evidence="2" key="1">
    <citation type="submission" date="2022-11" db="EMBL/GenBank/DDBJ databases">
        <title>Genome Resource of Sclerotinia nivalis Strain SnTB1, a Plant Pathogen Isolated from American Ginseng.</title>
        <authorList>
            <person name="Fan S."/>
        </authorList>
    </citation>
    <scope>NUCLEOTIDE SEQUENCE</scope>
    <source>
        <strain evidence="2">SnTB1</strain>
    </source>
</reference>
<dbReference type="AlphaFoldDB" id="A0A9X0AAC8"/>
<keyword evidence="3" id="KW-1185">Reference proteome</keyword>
<evidence type="ECO:0000256" key="1">
    <source>
        <dbReference type="SAM" id="MobiDB-lite"/>
    </source>
</evidence>
<evidence type="ECO:0000313" key="3">
    <source>
        <dbReference type="Proteomes" id="UP001152300"/>
    </source>
</evidence>
<proteinExistence type="predicted"/>
<organism evidence="2 3">
    <name type="scientific">Sclerotinia nivalis</name>
    <dbReference type="NCBI Taxonomy" id="352851"/>
    <lineage>
        <taxon>Eukaryota</taxon>
        <taxon>Fungi</taxon>
        <taxon>Dikarya</taxon>
        <taxon>Ascomycota</taxon>
        <taxon>Pezizomycotina</taxon>
        <taxon>Leotiomycetes</taxon>
        <taxon>Helotiales</taxon>
        <taxon>Sclerotiniaceae</taxon>
        <taxon>Sclerotinia</taxon>
    </lineage>
</organism>
<dbReference type="OrthoDB" id="3523416at2759"/>
<feature type="compositionally biased region" description="Basic and acidic residues" evidence="1">
    <location>
        <begin position="110"/>
        <end position="132"/>
    </location>
</feature>